<sequence>MAYDLNILDDGETEIVANVMGNLGLEEGDDDDHEKFVKFLETADEFDILDKYLTWIGIIGFTNEILDVIEKIREAKIKTEDESSD</sequence>
<proteinExistence type="predicted"/>
<evidence type="ECO:0000313" key="2">
    <source>
        <dbReference type="Proteomes" id="UP000655883"/>
    </source>
</evidence>
<organism evidence="1 2">
    <name type="scientific">Rhizobium phage RHph_Y65</name>
    <dbReference type="NCBI Taxonomy" id="2509785"/>
    <lineage>
        <taxon>Viruses</taxon>
        <taxon>Duplodnaviria</taxon>
        <taxon>Heunggongvirae</taxon>
        <taxon>Uroviricota</taxon>
        <taxon>Caudoviricetes</taxon>
        <taxon>Kleczkowskaviridae</taxon>
        <taxon>Cuauhnahuacvirus</taxon>
        <taxon>Cuauhnahuacvirus Y65</taxon>
    </lineage>
</organism>
<name>A0A7S5R7M9_9CAUD</name>
<keyword evidence="2" id="KW-1185">Reference proteome</keyword>
<evidence type="ECO:0000313" key="1">
    <source>
        <dbReference type="EMBL" id="QIG72605.1"/>
    </source>
</evidence>
<dbReference type="Proteomes" id="UP000655883">
    <property type="component" value="Segment"/>
</dbReference>
<accession>A0A7S5R7M9</accession>
<protein>
    <submittedName>
        <fullName evidence="1">Uncharacterized protein</fullName>
    </submittedName>
</protein>
<gene>
    <name evidence="1" type="ORF">EVB97_047</name>
</gene>
<reference evidence="1 2" key="1">
    <citation type="submission" date="2020-01" db="EMBL/GenBank/DDBJ databases">
        <title>Patterns of diversity and host range of bacteriophage communities associated with bean-nodulatin bacteria.</title>
        <authorList>
            <person name="Vann Cauwenberghe J."/>
            <person name="Santamaria R.I."/>
            <person name="Bustos P."/>
            <person name="Juarez S."/>
            <person name="Gonzalez V."/>
        </authorList>
    </citation>
    <scope>NUCLEOTIDE SEQUENCE [LARGE SCALE GENOMIC DNA]</scope>
    <source>
        <strain evidence="2">RHph</strain>
    </source>
</reference>
<dbReference type="EMBL" id="MN988525">
    <property type="protein sequence ID" value="QIG72605.1"/>
    <property type="molecule type" value="Genomic_DNA"/>
</dbReference>